<dbReference type="Gene3D" id="3.40.50.720">
    <property type="entry name" value="NAD(P)-binding Rossmann-like Domain"/>
    <property type="match status" value="1"/>
</dbReference>
<protein>
    <recommendedName>
        <fullName evidence="1">NmrA-like domain-containing protein</fullName>
    </recommendedName>
</protein>
<dbReference type="AlphaFoldDB" id="A0A0C4E6P8"/>
<dbReference type="InterPro" id="IPR052718">
    <property type="entry name" value="NmrA-type_oxidoreductase"/>
</dbReference>
<reference evidence="2" key="1">
    <citation type="submission" date="2010-05" db="EMBL/GenBank/DDBJ databases">
        <title>The Genome Sequence of Magnaporthe poae strain ATCC 64411.</title>
        <authorList>
            <consortium name="The Broad Institute Genome Sequencing Platform"/>
            <consortium name="Broad Institute Genome Sequencing Center for Infectious Disease"/>
            <person name="Ma L.-J."/>
            <person name="Dead R."/>
            <person name="Young S."/>
            <person name="Zeng Q."/>
            <person name="Koehrsen M."/>
            <person name="Alvarado L."/>
            <person name="Berlin A."/>
            <person name="Chapman S.B."/>
            <person name="Chen Z."/>
            <person name="Freedman E."/>
            <person name="Gellesch M."/>
            <person name="Goldberg J."/>
            <person name="Griggs A."/>
            <person name="Gujja S."/>
            <person name="Heilman E.R."/>
            <person name="Heiman D."/>
            <person name="Hepburn T."/>
            <person name="Howarth C."/>
            <person name="Jen D."/>
            <person name="Larson L."/>
            <person name="Mehta T."/>
            <person name="Neiman D."/>
            <person name="Pearson M."/>
            <person name="Roberts A."/>
            <person name="Saif S."/>
            <person name="Shea T."/>
            <person name="Shenoy N."/>
            <person name="Sisk P."/>
            <person name="Stolte C."/>
            <person name="Sykes S."/>
            <person name="Walk T."/>
            <person name="White J."/>
            <person name="Yandava C."/>
            <person name="Haas B."/>
            <person name="Nusbaum C."/>
            <person name="Birren B."/>
        </authorList>
    </citation>
    <scope>NUCLEOTIDE SEQUENCE</scope>
    <source>
        <strain evidence="2">ATCC 64411</strain>
    </source>
</reference>
<dbReference type="eggNOG" id="ENOG502S0NM">
    <property type="taxonomic scope" value="Eukaryota"/>
</dbReference>
<evidence type="ECO:0000313" key="4">
    <source>
        <dbReference type="Proteomes" id="UP000011715"/>
    </source>
</evidence>
<dbReference type="STRING" id="644358.A0A0C4E6P8"/>
<sequence>MKTVGIFPASGGLGSSTAAHLRKLMPNDHLVLISRYPEKQPKEYAESGTQLRKATFEDPPEQLAEAFKGVDVLFLISYPSHLHDYRVKVHTAALDAAVRAGVSHVFYSSLAFAGDVTGNSSRANVMHAHLATEAHLRALADAHPGKFSYTSVREGLYSESVGHYTGFPDTATTGSESEIEVRIPHDGKGPGVAWVKRDELGEATARLIARFAAGEDRYDDGIELVNSTVLLTGPRVWTLQETAELLQTLTKRPVRIREVSVDEYVSQPQVLAVFGSEDVGRMWATTWDAIRDGETAVVTPTLERVLGRAPEAYDVTLAKVVLG</sequence>
<dbReference type="PANTHER" id="PTHR47129">
    <property type="entry name" value="QUINONE OXIDOREDUCTASE 2"/>
    <property type="match status" value="1"/>
</dbReference>
<dbReference type="SUPFAM" id="SSF51735">
    <property type="entry name" value="NAD(P)-binding Rossmann-fold domains"/>
    <property type="match status" value="1"/>
</dbReference>
<feature type="domain" description="NmrA-like" evidence="1">
    <location>
        <begin position="2"/>
        <end position="210"/>
    </location>
</feature>
<proteinExistence type="predicted"/>
<reference evidence="2" key="3">
    <citation type="submission" date="2011-03" db="EMBL/GenBank/DDBJ databases">
        <title>Annotation of Magnaporthe poae ATCC 64411.</title>
        <authorList>
            <person name="Ma L.-J."/>
            <person name="Dead R."/>
            <person name="Young S.K."/>
            <person name="Zeng Q."/>
            <person name="Gargeya S."/>
            <person name="Fitzgerald M."/>
            <person name="Haas B."/>
            <person name="Abouelleil A."/>
            <person name="Alvarado L."/>
            <person name="Arachchi H.M."/>
            <person name="Berlin A."/>
            <person name="Brown A."/>
            <person name="Chapman S.B."/>
            <person name="Chen Z."/>
            <person name="Dunbar C."/>
            <person name="Freedman E."/>
            <person name="Gearin G."/>
            <person name="Gellesch M."/>
            <person name="Goldberg J."/>
            <person name="Griggs A."/>
            <person name="Gujja S."/>
            <person name="Heiman D."/>
            <person name="Howarth C."/>
            <person name="Larson L."/>
            <person name="Lui A."/>
            <person name="MacDonald P.J.P."/>
            <person name="Mehta T."/>
            <person name="Montmayeur A."/>
            <person name="Murphy C."/>
            <person name="Neiman D."/>
            <person name="Pearson M."/>
            <person name="Priest M."/>
            <person name="Roberts A."/>
            <person name="Saif S."/>
            <person name="Shea T."/>
            <person name="Shenoy N."/>
            <person name="Sisk P."/>
            <person name="Stolte C."/>
            <person name="Sykes S."/>
            <person name="Yandava C."/>
            <person name="Wortman J."/>
            <person name="Nusbaum C."/>
            <person name="Birren B."/>
        </authorList>
    </citation>
    <scope>NUCLEOTIDE SEQUENCE</scope>
    <source>
        <strain evidence="2">ATCC 64411</strain>
    </source>
</reference>
<dbReference type="OrthoDB" id="419598at2759"/>
<accession>A0A0C4E6P8</accession>
<dbReference type="Gene3D" id="3.90.25.10">
    <property type="entry name" value="UDP-galactose 4-epimerase, domain 1"/>
    <property type="match status" value="1"/>
</dbReference>
<reference evidence="4" key="2">
    <citation type="submission" date="2010-05" db="EMBL/GenBank/DDBJ databases">
        <title>The genome sequence of Magnaporthe poae strain ATCC 64411.</title>
        <authorList>
            <person name="Ma L.-J."/>
            <person name="Dead R."/>
            <person name="Young S."/>
            <person name="Zeng Q."/>
            <person name="Koehrsen M."/>
            <person name="Alvarado L."/>
            <person name="Berlin A."/>
            <person name="Chapman S.B."/>
            <person name="Chen Z."/>
            <person name="Freedman E."/>
            <person name="Gellesch M."/>
            <person name="Goldberg J."/>
            <person name="Griggs A."/>
            <person name="Gujja S."/>
            <person name="Heilman E.R."/>
            <person name="Heiman D."/>
            <person name="Hepburn T."/>
            <person name="Howarth C."/>
            <person name="Jen D."/>
            <person name="Larson L."/>
            <person name="Mehta T."/>
            <person name="Neiman D."/>
            <person name="Pearson M."/>
            <person name="Roberts A."/>
            <person name="Saif S."/>
            <person name="Shea T."/>
            <person name="Shenoy N."/>
            <person name="Sisk P."/>
            <person name="Stolte C."/>
            <person name="Sykes S."/>
            <person name="Walk T."/>
            <person name="White J."/>
            <person name="Yandava C."/>
            <person name="Haas B."/>
            <person name="Nusbaum C."/>
            <person name="Birren B."/>
        </authorList>
    </citation>
    <scope>NUCLEOTIDE SEQUENCE [LARGE SCALE GENOMIC DNA]</scope>
    <source>
        <strain evidence="4">ATCC 64411 / 73-15</strain>
    </source>
</reference>
<dbReference type="Pfam" id="PF05368">
    <property type="entry name" value="NmrA"/>
    <property type="match status" value="1"/>
</dbReference>
<dbReference type="InterPro" id="IPR008030">
    <property type="entry name" value="NmrA-like"/>
</dbReference>
<evidence type="ECO:0000313" key="2">
    <source>
        <dbReference type="EMBL" id="KLU89220.1"/>
    </source>
</evidence>
<dbReference type="Proteomes" id="UP000011715">
    <property type="component" value="Unassembled WGS sequence"/>
</dbReference>
<dbReference type="OMA" id="GWYWENY"/>
<dbReference type="EMBL" id="ADBL01001979">
    <property type="status" value="NOT_ANNOTATED_CDS"/>
    <property type="molecule type" value="Genomic_DNA"/>
</dbReference>
<dbReference type="EnsemblFungi" id="MAPG_08194T0">
    <property type="protein sequence ID" value="MAPG_08194T0"/>
    <property type="gene ID" value="MAPG_08194"/>
</dbReference>
<organism evidence="3 4">
    <name type="scientific">Magnaporthiopsis poae (strain ATCC 64411 / 73-15)</name>
    <name type="common">Kentucky bluegrass fungus</name>
    <name type="synonym">Magnaporthe poae</name>
    <dbReference type="NCBI Taxonomy" id="644358"/>
    <lineage>
        <taxon>Eukaryota</taxon>
        <taxon>Fungi</taxon>
        <taxon>Dikarya</taxon>
        <taxon>Ascomycota</taxon>
        <taxon>Pezizomycotina</taxon>
        <taxon>Sordariomycetes</taxon>
        <taxon>Sordariomycetidae</taxon>
        <taxon>Magnaporthales</taxon>
        <taxon>Magnaporthaceae</taxon>
        <taxon>Magnaporthiopsis</taxon>
    </lineage>
</organism>
<reference evidence="3" key="4">
    <citation type="journal article" date="2015" name="G3 (Bethesda)">
        <title>Genome sequences of three phytopathogenic species of the Magnaporthaceae family of fungi.</title>
        <authorList>
            <person name="Okagaki L.H."/>
            <person name="Nunes C.C."/>
            <person name="Sailsbery J."/>
            <person name="Clay B."/>
            <person name="Brown D."/>
            <person name="John T."/>
            <person name="Oh Y."/>
            <person name="Young N."/>
            <person name="Fitzgerald M."/>
            <person name="Haas B.J."/>
            <person name="Zeng Q."/>
            <person name="Young S."/>
            <person name="Adiconis X."/>
            <person name="Fan L."/>
            <person name="Levin J.Z."/>
            <person name="Mitchell T.K."/>
            <person name="Okubara P.A."/>
            <person name="Farman M.L."/>
            <person name="Kohn L.M."/>
            <person name="Birren B."/>
            <person name="Ma L.-J."/>
            <person name="Dean R.A."/>
        </authorList>
    </citation>
    <scope>NUCLEOTIDE SEQUENCE</scope>
    <source>
        <strain evidence="3">ATCC 64411 / 73-15</strain>
    </source>
</reference>
<dbReference type="VEuPathDB" id="FungiDB:MAPG_08194"/>
<dbReference type="PANTHER" id="PTHR47129:SF1">
    <property type="entry name" value="NMRA-LIKE DOMAIN-CONTAINING PROTEIN"/>
    <property type="match status" value="1"/>
</dbReference>
<name>A0A0C4E6P8_MAGP6</name>
<evidence type="ECO:0000259" key="1">
    <source>
        <dbReference type="Pfam" id="PF05368"/>
    </source>
</evidence>
<reference evidence="3" key="5">
    <citation type="submission" date="2015-06" db="UniProtKB">
        <authorList>
            <consortium name="EnsemblFungi"/>
        </authorList>
    </citation>
    <scope>IDENTIFICATION</scope>
    <source>
        <strain evidence="3">ATCC 64411</strain>
    </source>
</reference>
<evidence type="ECO:0000313" key="3">
    <source>
        <dbReference type="EnsemblFungi" id="MAPG_08194T0"/>
    </source>
</evidence>
<dbReference type="InterPro" id="IPR036291">
    <property type="entry name" value="NAD(P)-bd_dom_sf"/>
</dbReference>
<keyword evidence="4" id="KW-1185">Reference proteome</keyword>
<dbReference type="EMBL" id="GL876972">
    <property type="protein sequence ID" value="KLU89220.1"/>
    <property type="molecule type" value="Genomic_DNA"/>
</dbReference>
<gene>
    <name evidence="2" type="ORF">MAPG_08194</name>
</gene>